<feature type="non-terminal residue" evidence="2">
    <location>
        <position position="1"/>
    </location>
</feature>
<dbReference type="EMBL" id="CATQJA010002643">
    <property type="protein sequence ID" value="CAJ0576281.1"/>
    <property type="molecule type" value="Genomic_DNA"/>
</dbReference>
<evidence type="ECO:0000256" key="1">
    <source>
        <dbReference type="SAM" id="SignalP"/>
    </source>
</evidence>
<gene>
    <name evidence="2" type="ORF">MSPICULIGERA_LOCUS14576</name>
</gene>
<organism evidence="2 3">
    <name type="scientific">Mesorhabditis spiculigera</name>
    <dbReference type="NCBI Taxonomy" id="96644"/>
    <lineage>
        <taxon>Eukaryota</taxon>
        <taxon>Metazoa</taxon>
        <taxon>Ecdysozoa</taxon>
        <taxon>Nematoda</taxon>
        <taxon>Chromadorea</taxon>
        <taxon>Rhabditida</taxon>
        <taxon>Rhabditina</taxon>
        <taxon>Rhabditomorpha</taxon>
        <taxon>Rhabditoidea</taxon>
        <taxon>Rhabditidae</taxon>
        <taxon>Mesorhabditinae</taxon>
        <taxon>Mesorhabditis</taxon>
    </lineage>
</organism>
<feature type="chain" id="PRO_5041205230" evidence="1">
    <location>
        <begin position="20"/>
        <end position="66"/>
    </location>
</feature>
<keyword evidence="1" id="KW-0732">Signal</keyword>
<evidence type="ECO:0000313" key="3">
    <source>
        <dbReference type="Proteomes" id="UP001177023"/>
    </source>
</evidence>
<protein>
    <submittedName>
        <fullName evidence="2">Uncharacterized protein</fullName>
    </submittedName>
</protein>
<sequence length="66" mass="7312">MKLFFYFTIFFFFVATALAGPFEVGHDCINSVQCDDGSCCQDARASEGRCQKAKCSASQQEVLMVN</sequence>
<proteinExistence type="predicted"/>
<keyword evidence="3" id="KW-1185">Reference proteome</keyword>
<name>A0AA36CVX4_9BILA</name>
<feature type="signal peptide" evidence="1">
    <location>
        <begin position="1"/>
        <end position="19"/>
    </location>
</feature>
<dbReference type="Proteomes" id="UP001177023">
    <property type="component" value="Unassembled WGS sequence"/>
</dbReference>
<reference evidence="2" key="1">
    <citation type="submission" date="2023-06" db="EMBL/GenBank/DDBJ databases">
        <authorList>
            <person name="Delattre M."/>
        </authorList>
    </citation>
    <scope>NUCLEOTIDE SEQUENCE</scope>
    <source>
        <strain evidence="2">AF72</strain>
    </source>
</reference>
<accession>A0AA36CVX4</accession>
<comment type="caution">
    <text evidence="2">The sequence shown here is derived from an EMBL/GenBank/DDBJ whole genome shotgun (WGS) entry which is preliminary data.</text>
</comment>
<evidence type="ECO:0000313" key="2">
    <source>
        <dbReference type="EMBL" id="CAJ0576281.1"/>
    </source>
</evidence>
<dbReference type="AlphaFoldDB" id="A0AA36CVX4"/>